<keyword evidence="2" id="KW-1185">Reference proteome</keyword>
<dbReference type="Proteomes" id="UP000027341">
    <property type="component" value="Unassembled WGS sequence"/>
</dbReference>
<reference evidence="1 2" key="1">
    <citation type="submission" date="2014-04" db="EMBL/GenBank/DDBJ databases">
        <title>Draft genome sequence of Hydrogenovibrio marinus MH-110, a model organism for aerobic H2 metabolism.</title>
        <authorList>
            <person name="Cha H.J."/>
            <person name="Jo B.H."/>
            <person name="Hwang B.H."/>
        </authorList>
    </citation>
    <scope>NUCLEOTIDE SEQUENCE [LARGE SCALE GENOMIC DNA]</scope>
    <source>
        <strain evidence="1 2">MH-110</strain>
    </source>
</reference>
<accession>A0A066ZRA6</accession>
<evidence type="ECO:0000313" key="1">
    <source>
        <dbReference type="EMBL" id="KDN96333.1"/>
    </source>
</evidence>
<proteinExistence type="predicted"/>
<dbReference type="Pfam" id="PF10982">
    <property type="entry name" value="DUF2789"/>
    <property type="match status" value="1"/>
</dbReference>
<dbReference type="AlphaFoldDB" id="A0A066ZRA6"/>
<evidence type="ECO:0000313" key="2">
    <source>
        <dbReference type="Proteomes" id="UP000027341"/>
    </source>
</evidence>
<sequence length="77" mass="8642">MDVSEHTLETLFQQLGLPNEQAEVEAFVEMHKPLPLSVPLAEADFWNDGQAAFIVEAFADDAEWIEAVDQLDALLRD</sequence>
<evidence type="ECO:0008006" key="3">
    <source>
        <dbReference type="Google" id="ProtNLM"/>
    </source>
</evidence>
<organism evidence="1 2">
    <name type="scientific">Hydrogenovibrio marinus</name>
    <dbReference type="NCBI Taxonomy" id="28885"/>
    <lineage>
        <taxon>Bacteria</taxon>
        <taxon>Pseudomonadati</taxon>
        <taxon>Pseudomonadota</taxon>
        <taxon>Gammaproteobacteria</taxon>
        <taxon>Thiotrichales</taxon>
        <taxon>Piscirickettsiaceae</taxon>
        <taxon>Hydrogenovibrio</taxon>
    </lineage>
</organism>
<dbReference type="InterPro" id="IPR021250">
    <property type="entry name" value="DUF2789"/>
</dbReference>
<gene>
    <name evidence="1" type="ORF">EI16_08650</name>
</gene>
<dbReference type="InterPro" id="IPR038086">
    <property type="entry name" value="DUF2789_sf"/>
</dbReference>
<dbReference type="Gene3D" id="1.10.10.1130">
    <property type="entry name" value="Uncharacterised protein PF10982, DUF2789"/>
    <property type="match status" value="1"/>
</dbReference>
<protein>
    <recommendedName>
        <fullName evidence="3">DUF2789 domain-containing protein</fullName>
    </recommendedName>
</protein>
<dbReference type="STRING" id="28885.EI16_08650"/>
<comment type="caution">
    <text evidence="1">The sequence shown here is derived from an EMBL/GenBank/DDBJ whole genome shotgun (WGS) entry which is preliminary data.</text>
</comment>
<dbReference type="RefSeq" id="WP_029912275.1">
    <property type="nucleotide sequence ID" value="NZ_AP020335.1"/>
</dbReference>
<dbReference type="EMBL" id="JMIU01000001">
    <property type="protein sequence ID" value="KDN96333.1"/>
    <property type="molecule type" value="Genomic_DNA"/>
</dbReference>
<name>A0A066ZRA6_HYDMR</name>